<accession>A0A1X1YTF7</accession>
<protein>
    <submittedName>
        <fullName evidence="1">Uncharacterized protein</fullName>
    </submittedName>
</protein>
<gene>
    <name evidence="1" type="ORF">AWC17_20090</name>
</gene>
<comment type="caution">
    <text evidence="1">The sequence shown here is derived from an EMBL/GenBank/DDBJ whole genome shotgun (WGS) entry which is preliminary data.</text>
</comment>
<reference evidence="1 2" key="1">
    <citation type="submission" date="2016-01" db="EMBL/GenBank/DDBJ databases">
        <title>The new phylogeny of the genus Mycobacterium.</title>
        <authorList>
            <person name="Tarcisio F."/>
            <person name="Conor M."/>
            <person name="Antonella G."/>
            <person name="Elisabetta G."/>
            <person name="Giulia F.S."/>
            <person name="Sara T."/>
            <person name="Anna F."/>
            <person name="Clotilde B."/>
            <person name="Roberto B."/>
            <person name="Veronica D.S."/>
            <person name="Fabio R."/>
            <person name="Monica P."/>
            <person name="Olivier J."/>
            <person name="Enrico T."/>
            <person name="Nicola S."/>
        </authorList>
    </citation>
    <scope>NUCLEOTIDE SEQUENCE [LARGE SCALE GENOMIC DNA]</scope>
    <source>
        <strain evidence="1 2">DSM 44803</strain>
    </source>
</reference>
<name>A0A1X1YTF7_9MYCO</name>
<organism evidence="1 2">
    <name type="scientific">Mycobacterium nebraskense</name>
    <dbReference type="NCBI Taxonomy" id="244292"/>
    <lineage>
        <taxon>Bacteria</taxon>
        <taxon>Bacillati</taxon>
        <taxon>Actinomycetota</taxon>
        <taxon>Actinomycetes</taxon>
        <taxon>Mycobacteriales</taxon>
        <taxon>Mycobacteriaceae</taxon>
        <taxon>Mycobacterium</taxon>
    </lineage>
</organism>
<proteinExistence type="predicted"/>
<sequence length="180" mass="19785">MARQTDSRRMAENRAGLATAIGRAIRAGTATEIPPVAAERNYRPTAMVRRGRATVNRRGASARILCIHTSPPVTDGIGCRMNHLTRITGIRWVTTGISPTIRSILPRSTVTSPSLFVIPKRRMVAIPLDALMPKRNMQNALTRLGIRVNLGRISRLTMALCRIHVSPTQILSLTCEIMAL</sequence>
<dbReference type="EMBL" id="LQPH01000183">
    <property type="protein sequence ID" value="ORW14334.1"/>
    <property type="molecule type" value="Genomic_DNA"/>
</dbReference>
<keyword evidence="2" id="KW-1185">Reference proteome</keyword>
<evidence type="ECO:0000313" key="2">
    <source>
        <dbReference type="Proteomes" id="UP000193781"/>
    </source>
</evidence>
<evidence type="ECO:0000313" key="1">
    <source>
        <dbReference type="EMBL" id="ORW14334.1"/>
    </source>
</evidence>
<dbReference type="Proteomes" id="UP000193781">
    <property type="component" value="Unassembled WGS sequence"/>
</dbReference>
<dbReference type="AlphaFoldDB" id="A0A1X1YTF7"/>